<evidence type="ECO:0000313" key="1">
    <source>
        <dbReference type="EMBL" id="GAA3791874.1"/>
    </source>
</evidence>
<reference evidence="2" key="1">
    <citation type="journal article" date="2019" name="Int. J. Syst. Evol. Microbiol.">
        <title>The Global Catalogue of Microorganisms (GCM) 10K type strain sequencing project: providing services to taxonomists for standard genome sequencing and annotation.</title>
        <authorList>
            <consortium name="The Broad Institute Genomics Platform"/>
            <consortium name="The Broad Institute Genome Sequencing Center for Infectious Disease"/>
            <person name="Wu L."/>
            <person name="Ma J."/>
        </authorList>
    </citation>
    <scope>NUCLEOTIDE SEQUENCE [LARGE SCALE GENOMIC DNA]</scope>
    <source>
        <strain evidence="2">JCM 17017</strain>
    </source>
</reference>
<dbReference type="EMBL" id="BAABCM010000001">
    <property type="protein sequence ID" value="GAA3791874.1"/>
    <property type="molecule type" value="Genomic_DNA"/>
</dbReference>
<protein>
    <submittedName>
        <fullName evidence="1">Uncharacterized protein</fullName>
    </submittedName>
</protein>
<dbReference type="SUPFAM" id="SSF56266">
    <property type="entry name" value="DmpA/ArgJ-like"/>
    <property type="match status" value="1"/>
</dbReference>
<accession>A0ABP7HGK2</accession>
<sequence>MVATSAALTVPEAYRFAGGGQDELALSVRPSHGLGDGDTVFSVATGATAAGVCGIPAAEAPWAPYLTVALSRIRYL</sequence>
<name>A0ABP7HGK2_9PSEU</name>
<comment type="caution">
    <text evidence="1">The sequence shown here is derived from an EMBL/GenBank/DDBJ whole genome shotgun (WGS) entry which is preliminary data.</text>
</comment>
<gene>
    <name evidence="1" type="ORF">GCM10022380_05640</name>
</gene>
<keyword evidence="2" id="KW-1185">Reference proteome</keyword>
<dbReference type="Proteomes" id="UP001501624">
    <property type="component" value="Unassembled WGS sequence"/>
</dbReference>
<dbReference type="InterPro" id="IPR016117">
    <property type="entry name" value="ArgJ-like_dom_sf"/>
</dbReference>
<evidence type="ECO:0000313" key="2">
    <source>
        <dbReference type="Proteomes" id="UP001501624"/>
    </source>
</evidence>
<proteinExistence type="predicted"/>
<dbReference type="Gene3D" id="3.60.70.12">
    <property type="entry name" value="L-amino peptidase D-ALA esterase/amidase"/>
    <property type="match status" value="1"/>
</dbReference>
<organism evidence="1 2">
    <name type="scientific">Amycolatopsis tucumanensis</name>
    <dbReference type="NCBI Taxonomy" id="401106"/>
    <lineage>
        <taxon>Bacteria</taxon>
        <taxon>Bacillati</taxon>
        <taxon>Actinomycetota</taxon>
        <taxon>Actinomycetes</taxon>
        <taxon>Pseudonocardiales</taxon>
        <taxon>Pseudonocardiaceae</taxon>
        <taxon>Amycolatopsis</taxon>
    </lineage>
</organism>